<dbReference type="Gene3D" id="2.60.40.10">
    <property type="entry name" value="Immunoglobulins"/>
    <property type="match status" value="3"/>
</dbReference>
<evidence type="ECO:0000313" key="11">
    <source>
        <dbReference type="Proteomes" id="UP001160390"/>
    </source>
</evidence>
<comment type="similarity">
    <text evidence="1">Belongs to the glycosyl hydrolase 2 family.</text>
</comment>
<dbReference type="Proteomes" id="UP001160390">
    <property type="component" value="Unassembled WGS sequence"/>
</dbReference>
<evidence type="ECO:0000259" key="8">
    <source>
        <dbReference type="Pfam" id="PF16355"/>
    </source>
</evidence>
<dbReference type="InterPro" id="IPR006104">
    <property type="entry name" value="Glyco_hydro_2_N"/>
</dbReference>
<dbReference type="PROSITE" id="PS00608">
    <property type="entry name" value="GLYCOSYL_HYDROL_F2_2"/>
    <property type="match status" value="1"/>
</dbReference>
<dbReference type="Gene3D" id="3.20.20.80">
    <property type="entry name" value="Glycosidases"/>
    <property type="match status" value="1"/>
</dbReference>
<evidence type="ECO:0000256" key="1">
    <source>
        <dbReference type="ARBA" id="ARBA00007401"/>
    </source>
</evidence>
<dbReference type="Pfam" id="PF02837">
    <property type="entry name" value="Glyco_hydro_2_N"/>
    <property type="match status" value="1"/>
</dbReference>
<dbReference type="Pfam" id="PF02836">
    <property type="entry name" value="Glyco_hydro_2_C"/>
    <property type="match status" value="1"/>
</dbReference>
<accession>A0AA35Q474</accession>
<name>A0AA35Q474_9HYPO</name>
<dbReference type="EMBL" id="CABFNP030001081">
    <property type="protein sequence ID" value="CAI6091097.1"/>
    <property type="molecule type" value="Genomic_DNA"/>
</dbReference>
<dbReference type="InterPro" id="IPR048229">
    <property type="entry name" value="GalB-like"/>
</dbReference>
<dbReference type="SUPFAM" id="SSF49303">
    <property type="entry name" value="beta-Galactosidase/glucuronidase domain"/>
    <property type="match status" value="1"/>
</dbReference>
<dbReference type="SUPFAM" id="SSF49785">
    <property type="entry name" value="Galactose-binding domain-like"/>
    <property type="match status" value="1"/>
</dbReference>
<dbReference type="GO" id="GO:0005975">
    <property type="term" value="P:carbohydrate metabolic process"/>
    <property type="evidence" value="ECO:0007669"/>
    <property type="project" value="InterPro"/>
</dbReference>
<keyword evidence="2" id="KW-0378">Hydrolase</keyword>
<dbReference type="InterPro" id="IPR023232">
    <property type="entry name" value="Glyco_hydro_2_AS"/>
</dbReference>
<keyword evidence="11" id="KW-1185">Reference proteome</keyword>
<evidence type="ECO:0000259" key="5">
    <source>
        <dbReference type="Pfam" id="PF00703"/>
    </source>
</evidence>
<dbReference type="SUPFAM" id="SSF51445">
    <property type="entry name" value="(Trans)glycosidases"/>
    <property type="match status" value="1"/>
</dbReference>
<dbReference type="InterPro" id="IPR006101">
    <property type="entry name" value="Glyco_hydro_2"/>
</dbReference>
<dbReference type="InterPro" id="IPR017853">
    <property type="entry name" value="GH"/>
</dbReference>
<evidence type="ECO:0008006" key="12">
    <source>
        <dbReference type="Google" id="ProtNLM"/>
    </source>
</evidence>
<dbReference type="InterPro" id="IPR032311">
    <property type="entry name" value="DUF4982"/>
</dbReference>
<feature type="chain" id="PRO_5041272505" description="Beta-galactosidase" evidence="4">
    <location>
        <begin position="22"/>
        <end position="897"/>
    </location>
</feature>
<feature type="domain" description="Glycosyl hydrolases family 2 sugar binding" evidence="7">
    <location>
        <begin position="98"/>
        <end position="215"/>
    </location>
</feature>
<proteinExistence type="inferred from homology"/>
<dbReference type="InterPro" id="IPR006102">
    <property type="entry name" value="Ig-like_GH2"/>
</dbReference>
<evidence type="ECO:0000259" key="6">
    <source>
        <dbReference type="Pfam" id="PF02836"/>
    </source>
</evidence>
<evidence type="ECO:0000256" key="4">
    <source>
        <dbReference type="SAM" id="SignalP"/>
    </source>
</evidence>
<dbReference type="InterPro" id="IPR008979">
    <property type="entry name" value="Galactose-bd-like_sf"/>
</dbReference>
<sequence length="897" mass="100225">MLLSKIFWLTLLARPLQTSTASLLRSVSADSPDAGREQVRLSTGWRFWRSENIPDGIIYERRSDASNESLLELKPWILPMGNAFINDPEDWHDQPDSNLDIDIEYTRSGFDDSGWENVTIPHDWAIRLPFLTGSRPVIPTSMGNLPVHGVGWYRKQLDLSAEDARKKIYLDVDGAMAYPMVWVNGQLAGGWPFGYNSFRVDITPHIKTGESNILAIRAENPAGRFSRWYPGAGLYRNVWLTKVSPVHVAHWGTFISSREVSDASAVVDLSVTVENRAESNAEVLVLTEVFEFNTQSQNIGRSVAKFEPAKLEISATDGKASFNGSVTIRGPHLWGPPPAHQPNLYAAVTRVYQGKRLVDEYETKFGIRSLEFHPDNGLLVNGQKVYLQGVNQHHDLGPLGAAFNMRAARRQLEMLRDLGANAIRMSHNPPAPELLELTDEMGFLVINEIFDSWEESKTPLDYSLIFQDWREPDLRAFIRRDRNHPSVIVWSYGNEVKEQSSDDERAAEIAIYLRNICHAEDPTRPTSTSMHFSSPNMTLPTTQDVISLNYQGEGMRYGPAYEHITGGNHKTPQYQAYHDAFPGKLIMGSEVASSLSTRGAFLFPVTPYNSAPVNDSYGGNSKTREISAYELYTADAGSSADRIFLTQDEKPFVSGGFVWTGWDYLGEPYKYSSLHTGGWGIIDLAGFKKERFWLYQSRWRPDLKLAHIIPHWNWPGREGEVTPVHVFSAADEAELFLNGQSQGRLKKGTEEYRFRWDDVKYEPGELYVQTYKGGSEWAADKVQTTLEAYSLHLSADRGHVASDGDDLVFVTMEVVDAEGKVVPKSNNTAIFSVSGPGEIVATTNGNPGDFTAFTSLERRAFNGLALAIVRSYAGASGELKVRATSEGLQGTEISIEV</sequence>
<dbReference type="PANTHER" id="PTHR42732:SF1">
    <property type="entry name" value="BETA-MANNOSIDASE"/>
    <property type="match status" value="1"/>
</dbReference>
<dbReference type="NCBIfam" id="NF041463">
    <property type="entry name" value="GalB"/>
    <property type="match status" value="1"/>
</dbReference>
<dbReference type="InterPro" id="IPR006103">
    <property type="entry name" value="Glyco_hydro_2_cat"/>
</dbReference>
<keyword evidence="4" id="KW-0732">Signal</keyword>
<dbReference type="InterPro" id="IPR040605">
    <property type="entry name" value="Glyco_hydro2_dom5"/>
</dbReference>
<dbReference type="Pfam" id="PF18565">
    <property type="entry name" value="Glyco_hydro2_C5"/>
    <property type="match status" value="1"/>
</dbReference>
<dbReference type="AlphaFoldDB" id="A0AA35Q474"/>
<evidence type="ECO:0000259" key="7">
    <source>
        <dbReference type="Pfam" id="PF02837"/>
    </source>
</evidence>
<keyword evidence="3" id="KW-0326">Glycosidase</keyword>
<feature type="domain" description="Glycoside hydrolase family 2 immunoglobulin-like beta-sandwich" evidence="5">
    <location>
        <begin position="253"/>
        <end position="368"/>
    </location>
</feature>
<feature type="domain" description="DUF4982" evidence="8">
    <location>
        <begin position="719"/>
        <end position="778"/>
    </location>
</feature>
<evidence type="ECO:0000256" key="3">
    <source>
        <dbReference type="ARBA" id="ARBA00023295"/>
    </source>
</evidence>
<dbReference type="Pfam" id="PF00703">
    <property type="entry name" value="Glyco_hydro_2"/>
    <property type="match status" value="1"/>
</dbReference>
<evidence type="ECO:0000256" key="2">
    <source>
        <dbReference type="ARBA" id="ARBA00022801"/>
    </source>
</evidence>
<protein>
    <recommendedName>
        <fullName evidence="12">Beta-galactosidase</fullName>
    </recommendedName>
</protein>
<organism evidence="10 11">
    <name type="scientific">Clonostachys chloroleuca</name>
    <dbReference type="NCBI Taxonomy" id="1926264"/>
    <lineage>
        <taxon>Eukaryota</taxon>
        <taxon>Fungi</taxon>
        <taxon>Dikarya</taxon>
        <taxon>Ascomycota</taxon>
        <taxon>Pezizomycotina</taxon>
        <taxon>Sordariomycetes</taxon>
        <taxon>Hypocreomycetidae</taxon>
        <taxon>Hypocreales</taxon>
        <taxon>Bionectriaceae</taxon>
        <taxon>Clonostachys</taxon>
    </lineage>
</organism>
<feature type="domain" description="Glycoside hydrolase family 2" evidence="9">
    <location>
        <begin position="791"/>
        <end position="893"/>
    </location>
</feature>
<dbReference type="Gene3D" id="2.60.120.260">
    <property type="entry name" value="Galactose-binding domain-like"/>
    <property type="match status" value="1"/>
</dbReference>
<dbReference type="PANTHER" id="PTHR42732">
    <property type="entry name" value="BETA-GALACTOSIDASE"/>
    <property type="match status" value="1"/>
</dbReference>
<dbReference type="GO" id="GO:0004553">
    <property type="term" value="F:hydrolase activity, hydrolyzing O-glycosyl compounds"/>
    <property type="evidence" value="ECO:0007669"/>
    <property type="project" value="InterPro"/>
</dbReference>
<feature type="signal peptide" evidence="4">
    <location>
        <begin position="1"/>
        <end position="21"/>
    </location>
</feature>
<dbReference type="Pfam" id="PF16355">
    <property type="entry name" value="DUF4982"/>
    <property type="match status" value="1"/>
</dbReference>
<gene>
    <name evidence="10" type="ORF">CCHLO57077_00017383</name>
</gene>
<evidence type="ECO:0000313" key="10">
    <source>
        <dbReference type="EMBL" id="CAI6091097.1"/>
    </source>
</evidence>
<comment type="caution">
    <text evidence="10">The sequence shown here is derived from an EMBL/GenBank/DDBJ whole genome shotgun (WGS) entry which is preliminary data.</text>
</comment>
<dbReference type="InterPro" id="IPR036156">
    <property type="entry name" value="Beta-gal/glucu_dom_sf"/>
</dbReference>
<dbReference type="InterPro" id="IPR051913">
    <property type="entry name" value="GH2_Domain-Containing"/>
</dbReference>
<feature type="domain" description="Glycoside hydrolase family 2 catalytic" evidence="6">
    <location>
        <begin position="376"/>
        <end position="529"/>
    </location>
</feature>
<dbReference type="InterPro" id="IPR013783">
    <property type="entry name" value="Ig-like_fold"/>
</dbReference>
<dbReference type="PRINTS" id="PR00132">
    <property type="entry name" value="GLHYDRLASE2"/>
</dbReference>
<evidence type="ECO:0000259" key="9">
    <source>
        <dbReference type="Pfam" id="PF18565"/>
    </source>
</evidence>
<reference evidence="10" key="1">
    <citation type="submission" date="2023-01" db="EMBL/GenBank/DDBJ databases">
        <authorList>
            <person name="Piombo E."/>
        </authorList>
    </citation>
    <scope>NUCLEOTIDE SEQUENCE</scope>
</reference>